<dbReference type="eggNOG" id="COG2001">
    <property type="taxonomic scope" value="Bacteria"/>
</dbReference>
<dbReference type="OrthoDB" id="9807753at2"/>
<reference evidence="10" key="1">
    <citation type="submission" date="2008-08" db="EMBL/GenBank/DDBJ databases">
        <title>The complete genome sequence of Coprothermobacter proteolyticus strain ATCC 5245 / DSM 5265 / BT.</title>
        <authorList>
            <person name="Dodson R.J."/>
            <person name="Durkin A.S."/>
            <person name="Wu M."/>
            <person name="Eisen J."/>
            <person name="Sutton G."/>
        </authorList>
    </citation>
    <scope>NUCLEOTIDE SEQUENCE [LARGE SCALE GENOMIC DNA]</scope>
    <source>
        <strain evidence="10">ATCC 35245 / DSM 5265 / OCM 4 / BT</strain>
    </source>
</reference>
<dbReference type="KEGG" id="cpo:COPRO5265_0669"/>
<dbReference type="PROSITE" id="PS51740">
    <property type="entry name" value="SPOVT_ABRB"/>
    <property type="match status" value="2"/>
</dbReference>
<dbReference type="GO" id="GO:0003700">
    <property type="term" value="F:DNA-binding transcription factor activity"/>
    <property type="evidence" value="ECO:0007669"/>
    <property type="project" value="UniProtKB-UniRule"/>
</dbReference>
<evidence type="ECO:0000256" key="5">
    <source>
        <dbReference type="ARBA" id="ARBA00023125"/>
    </source>
</evidence>
<dbReference type="PANTHER" id="PTHR34701:SF1">
    <property type="entry name" value="TRANSCRIPTIONAL REGULATOR MRAZ"/>
    <property type="match status" value="1"/>
</dbReference>
<dbReference type="NCBIfam" id="TIGR00242">
    <property type="entry name" value="division/cell wall cluster transcriptional repressor MraZ"/>
    <property type="match status" value="1"/>
</dbReference>
<evidence type="ECO:0000313" key="9">
    <source>
        <dbReference type="EMBL" id="ACI17129.1"/>
    </source>
</evidence>
<dbReference type="Gene3D" id="3.40.1550.20">
    <property type="entry name" value="Transcriptional regulator MraZ domain"/>
    <property type="match status" value="1"/>
</dbReference>
<dbReference type="CDD" id="cd16320">
    <property type="entry name" value="MraZ_N"/>
    <property type="match status" value="1"/>
</dbReference>
<comment type="subcellular location">
    <subcellularLocation>
        <location evidence="7">Cytoplasm</location>
        <location evidence="7">Nucleoid</location>
    </subcellularLocation>
</comment>
<name>B5Y8C0_COPPD</name>
<dbReference type="AlphaFoldDB" id="B5Y8C0"/>
<dbReference type="Pfam" id="PF02381">
    <property type="entry name" value="MraZ"/>
    <property type="match status" value="2"/>
</dbReference>
<evidence type="ECO:0000256" key="1">
    <source>
        <dbReference type="ARBA" id="ARBA00013860"/>
    </source>
</evidence>
<feature type="domain" description="SpoVT-AbrB" evidence="8">
    <location>
        <begin position="81"/>
        <end position="124"/>
    </location>
</feature>
<evidence type="ECO:0000256" key="2">
    <source>
        <dbReference type="ARBA" id="ARBA00022490"/>
    </source>
</evidence>
<dbReference type="RefSeq" id="WP_012543781.1">
    <property type="nucleotide sequence ID" value="NC_011295.1"/>
</dbReference>
<keyword evidence="6 7" id="KW-0804">Transcription</keyword>
<dbReference type="SUPFAM" id="SSF89447">
    <property type="entry name" value="AbrB/MazE/MraZ-like"/>
    <property type="match status" value="1"/>
</dbReference>
<evidence type="ECO:0000313" key="10">
    <source>
        <dbReference type="Proteomes" id="UP000001732"/>
    </source>
</evidence>
<keyword evidence="5 7" id="KW-0238">DNA-binding</keyword>
<keyword evidence="3" id="KW-0677">Repeat</keyword>
<gene>
    <name evidence="7 9" type="primary">mraZ</name>
    <name evidence="9" type="ordered locus">COPRO5265_0669</name>
</gene>
<dbReference type="GO" id="GO:0009295">
    <property type="term" value="C:nucleoid"/>
    <property type="evidence" value="ECO:0007669"/>
    <property type="project" value="UniProtKB-SubCell"/>
</dbReference>
<comment type="subunit">
    <text evidence="7">Forms oligomers.</text>
</comment>
<dbReference type="InterPro" id="IPR037914">
    <property type="entry name" value="SpoVT-AbrB_sf"/>
</dbReference>
<evidence type="ECO:0000256" key="3">
    <source>
        <dbReference type="ARBA" id="ARBA00022737"/>
    </source>
</evidence>
<dbReference type="InterPro" id="IPR020603">
    <property type="entry name" value="MraZ_dom"/>
</dbReference>
<proteinExistence type="inferred from homology"/>
<dbReference type="GO" id="GO:2000143">
    <property type="term" value="P:negative regulation of DNA-templated transcription initiation"/>
    <property type="evidence" value="ECO:0007669"/>
    <property type="project" value="TreeGrafter"/>
</dbReference>
<dbReference type="PANTHER" id="PTHR34701">
    <property type="entry name" value="TRANSCRIPTIONAL REGULATOR MRAZ"/>
    <property type="match status" value="1"/>
</dbReference>
<dbReference type="HAMAP" id="MF_01008">
    <property type="entry name" value="MraZ"/>
    <property type="match status" value="1"/>
</dbReference>
<dbReference type="STRING" id="309798.COPRO5265_0669"/>
<dbReference type="Proteomes" id="UP000001732">
    <property type="component" value="Chromosome"/>
</dbReference>
<keyword evidence="2 7" id="KW-0963">Cytoplasm</keyword>
<feature type="domain" description="SpoVT-AbrB" evidence="8">
    <location>
        <begin position="10"/>
        <end position="52"/>
    </location>
</feature>
<dbReference type="GO" id="GO:0000976">
    <property type="term" value="F:transcription cis-regulatory region binding"/>
    <property type="evidence" value="ECO:0007669"/>
    <property type="project" value="TreeGrafter"/>
</dbReference>
<dbReference type="EMBL" id="CP001145">
    <property type="protein sequence ID" value="ACI17129.1"/>
    <property type="molecule type" value="Genomic_DNA"/>
</dbReference>
<evidence type="ECO:0000256" key="6">
    <source>
        <dbReference type="ARBA" id="ARBA00023163"/>
    </source>
</evidence>
<dbReference type="InterPro" id="IPR038619">
    <property type="entry name" value="MraZ_sf"/>
</dbReference>
<sequence>MGTMDVLTGEYEYTLDSKSRFLMPAEFRAYLGDPMYFVRGFENCIYVYSEEKWQKMAEDIRNLPWSSDAARWVKRIWFSSSLKVRTDPQGRVLIPQVYREHVLKSGKVVVLGCFDYVEIWDEERWRTEASEKIGLLSQFLQEANQ</sequence>
<accession>B5Y8C0</accession>
<dbReference type="GO" id="GO:0005737">
    <property type="term" value="C:cytoplasm"/>
    <property type="evidence" value="ECO:0007669"/>
    <property type="project" value="UniProtKB-UniRule"/>
</dbReference>
<keyword evidence="4 7" id="KW-0805">Transcription regulation</keyword>
<dbReference type="InterPro" id="IPR007159">
    <property type="entry name" value="SpoVT-AbrB_dom"/>
</dbReference>
<protein>
    <recommendedName>
        <fullName evidence="1 7">Transcriptional regulator MraZ</fullName>
    </recommendedName>
</protein>
<comment type="similarity">
    <text evidence="7">Belongs to the MraZ family.</text>
</comment>
<dbReference type="InterPro" id="IPR003444">
    <property type="entry name" value="MraZ"/>
</dbReference>
<evidence type="ECO:0000256" key="4">
    <source>
        <dbReference type="ARBA" id="ARBA00023015"/>
    </source>
</evidence>
<evidence type="ECO:0000259" key="8">
    <source>
        <dbReference type="PROSITE" id="PS51740"/>
    </source>
</evidence>
<dbReference type="InterPro" id="IPR035644">
    <property type="entry name" value="MraZ_C"/>
</dbReference>
<evidence type="ECO:0000256" key="7">
    <source>
        <dbReference type="HAMAP-Rule" id="MF_01008"/>
    </source>
</evidence>
<reference evidence="9 10" key="2">
    <citation type="journal article" date="2014" name="Genome Announc.">
        <title>Complete Genome Sequence of Coprothermobacter proteolyticus DSM 5265.</title>
        <authorList>
            <person name="Alexiev A."/>
            <person name="Coil D.A."/>
            <person name="Badger J.H."/>
            <person name="Enticknap J."/>
            <person name="Ward N."/>
            <person name="Robb F.T."/>
            <person name="Eisen J.A."/>
        </authorList>
    </citation>
    <scope>NUCLEOTIDE SEQUENCE [LARGE SCALE GENOMIC DNA]</scope>
    <source>
        <strain evidence="10">ATCC 35245 / DSM 5265 / OCM 4 / BT</strain>
    </source>
</reference>
<dbReference type="CDD" id="cd16321">
    <property type="entry name" value="MraZ_C"/>
    <property type="match status" value="1"/>
</dbReference>
<organism evidence="9 10">
    <name type="scientific">Coprothermobacter proteolyticus (strain ATCC 35245 / DSM 5265 / OCM 4 / BT)</name>
    <dbReference type="NCBI Taxonomy" id="309798"/>
    <lineage>
        <taxon>Bacteria</taxon>
        <taxon>Pseudomonadati</taxon>
        <taxon>Coprothermobacterota</taxon>
        <taxon>Coprothermobacteria</taxon>
        <taxon>Coprothermobacterales</taxon>
        <taxon>Coprothermobacteraceae</taxon>
        <taxon>Coprothermobacter</taxon>
    </lineage>
</organism>
<dbReference type="HOGENOM" id="CLU_107907_0_5_9"/>
<keyword evidence="10" id="KW-1185">Reference proteome</keyword>
<dbReference type="InterPro" id="IPR035642">
    <property type="entry name" value="MraZ_N"/>
</dbReference>